<evidence type="ECO:0000313" key="2">
    <source>
        <dbReference type="Proteomes" id="UP000823388"/>
    </source>
</evidence>
<evidence type="ECO:0000313" key="1">
    <source>
        <dbReference type="EMBL" id="KAG2583099.1"/>
    </source>
</evidence>
<dbReference type="PANTHER" id="PTHR36712:SF1">
    <property type="entry name" value="TRANSMEMBRANE PROTEIN"/>
    <property type="match status" value="1"/>
</dbReference>
<comment type="caution">
    <text evidence="1">The sequence shown here is derived from an EMBL/GenBank/DDBJ whole genome shotgun (WGS) entry which is preliminary data.</text>
</comment>
<name>A0A8T0RE99_PANVG</name>
<protein>
    <submittedName>
        <fullName evidence="1">Uncharacterized protein</fullName>
    </submittedName>
</protein>
<sequence length="179" mass="19922">MHGRKHRSEVERRGMHAEQRCAEIHGEHLYKNAQDRSRQTLVSQPKSSMVISRKSSGHSSALPGCHCFSPSPQAAGPTASCSSRTHGHSLTLWTRAGISRANQYYASYPAGTELLIDTAKLYETALVISTVTKANMLWWGRKEQSSSGKVGTSFSRFGIKQIFGLFFFFSFKNLLYMSA</sequence>
<keyword evidence="2" id="KW-1185">Reference proteome</keyword>
<proteinExistence type="predicted"/>
<reference evidence="1" key="1">
    <citation type="submission" date="2020-05" db="EMBL/GenBank/DDBJ databases">
        <title>WGS assembly of Panicum virgatum.</title>
        <authorList>
            <person name="Lovell J.T."/>
            <person name="Jenkins J."/>
            <person name="Shu S."/>
            <person name="Juenger T.E."/>
            <person name="Schmutz J."/>
        </authorList>
    </citation>
    <scope>NUCLEOTIDE SEQUENCE</scope>
    <source>
        <strain evidence="1">AP13</strain>
    </source>
</reference>
<dbReference type="Proteomes" id="UP000823388">
    <property type="component" value="Chromosome 6K"/>
</dbReference>
<dbReference type="EMBL" id="CM029047">
    <property type="protein sequence ID" value="KAG2583099.1"/>
    <property type="molecule type" value="Genomic_DNA"/>
</dbReference>
<dbReference type="AlphaFoldDB" id="A0A8T0RE99"/>
<accession>A0A8T0RE99</accession>
<organism evidence="1 2">
    <name type="scientific">Panicum virgatum</name>
    <name type="common">Blackwell switchgrass</name>
    <dbReference type="NCBI Taxonomy" id="38727"/>
    <lineage>
        <taxon>Eukaryota</taxon>
        <taxon>Viridiplantae</taxon>
        <taxon>Streptophyta</taxon>
        <taxon>Embryophyta</taxon>
        <taxon>Tracheophyta</taxon>
        <taxon>Spermatophyta</taxon>
        <taxon>Magnoliopsida</taxon>
        <taxon>Liliopsida</taxon>
        <taxon>Poales</taxon>
        <taxon>Poaceae</taxon>
        <taxon>PACMAD clade</taxon>
        <taxon>Panicoideae</taxon>
        <taxon>Panicodae</taxon>
        <taxon>Paniceae</taxon>
        <taxon>Panicinae</taxon>
        <taxon>Panicum</taxon>
        <taxon>Panicum sect. Hiantes</taxon>
    </lineage>
</organism>
<gene>
    <name evidence="1" type="ORF">PVAP13_6KG148836</name>
</gene>
<dbReference type="PANTHER" id="PTHR36712">
    <property type="entry name" value="TRANSMEMBRANE PROTEIN"/>
    <property type="match status" value="1"/>
</dbReference>